<keyword evidence="1" id="KW-0812">Transmembrane</keyword>
<protein>
    <recommendedName>
        <fullName evidence="4">DUF3611 family protein</fullName>
    </recommendedName>
</protein>
<dbReference type="Proteomes" id="UP000008204">
    <property type="component" value="Chromosome"/>
</dbReference>
<dbReference type="STRING" id="41431.PCC8801_2183"/>
<dbReference type="KEGG" id="cyp:PCC8801_2183"/>
<feature type="transmembrane region" description="Helical" evidence="1">
    <location>
        <begin position="111"/>
        <end position="131"/>
    </location>
</feature>
<dbReference type="RefSeq" id="WP_012595479.1">
    <property type="nucleotide sequence ID" value="NC_011726.1"/>
</dbReference>
<organism evidence="2 3">
    <name type="scientific">Rippkaea orientalis (strain PCC 8801 / RF-1)</name>
    <name type="common">Cyanothece sp. (strain PCC 8801)</name>
    <dbReference type="NCBI Taxonomy" id="41431"/>
    <lineage>
        <taxon>Bacteria</taxon>
        <taxon>Bacillati</taxon>
        <taxon>Cyanobacteriota</taxon>
        <taxon>Cyanophyceae</taxon>
        <taxon>Oscillatoriophycideae</taxon>
        <taxon>Chroococcales</taxon>
        <taxon>Aphanothecaceae</taxon>
        <taxon>Rippkaea</taxon>
        <taxon>Rippkaea orientalis</taxon>
    </lineage>
</organism>
<dbReference type="InterPro" id="IPR022051">
    <property type="entry name" value="DUF3611"/>
</dbReference>
<feature type="transmembrane region" description="Helical" evidence="1">
    <location>
        <begin position="33"/>
        <end position="53"/>
    </location>
</feature>
<accession>B7K064</accession>
<keyword evidence="1" id="KW-1133">Transmembrane helix</keyword>
<sequence length="193" mass="20650">MNDNIDKPEIARPLPEAVLEASSTLKWWGWRSFWAQIVLGIISLLALGTGSFRPSTPDEPAANPATGFAIFFALCGLVALGISVYFSLRYTKIAELLRSPDPARRPKRSDTLNVISWGLRVNLIGMLLSLVGTQSSVGNVLIKSVSQTGAVRGGAGCLVVAADVFSIQANTTAVTAHFLGIGISLWLLNRITK</sequence>
<proteinExistence type="predicted"/>
<dbReference type="PANTHER" id="PTHR34548">
    <property type="entry name" value="PROTEIN TIC 21, CHLOROPLASTIC"/>
    <property type="match status" value="1"/>
</dbReference>
<feature type="transmembrane region" description="Helical" evidence="1">
    <location>
        <begin position="65"/>
        <end position="90"/>
    </location>
</feature>
<dbReference type="Pfam" id="PF12263">
    <property type="entry name" value="DUF3611"/>
    <property type="match status" value="1"/>
</dbReference>
<keyword evidence="1" id="KW-0472">Membrane</keyword>
<name>B7K064_RIPO1</name>
<gene>
    <name evidence="2" type="ordered locus">PCC8801_2183</name>
</gene>
<reference evidence="3" key="1">
    <citation type="journal article" date="2011" name="MBio">
        <title>Novel metabolic attributes of the genus Cyanothece, comprising a group of unicellular nitrogen-fixing Cyanobacteria.</title>
        <authorList>
            <person name="Bandyopadhyay A."/>
            <person name="Elvitigala T."/>
            <person name="Welsh E."/>
            <person name="Stockel J."/>
            <person name="Liberton M."/>
            <person name="Min H."/>
            <person name="Sherman L.A."/>
            <person name="Pakrasi H.B."/>
        </authorList>
    </citation>
    <scope>NUCLEOTIDE SEQUENCE [LARGE SCALE GENOMIC DNA]</scope>
    <source>
        <strain evidence="3">PCC 8801</strain>
    </source>
</reference>
<evidence type="ECO:0008006" key="4">
    <source>
        <dbReference type="Google" id="ProtNLM"/>
    </source>
</evidence>
<feature type="transmembrane region" description="Helical" evidence="1">
    <location>
        <begin position="167"/>
        <end position="188"/>
    </location>
</feature>
<dbReference type="PANTHER" id="PTHR34548:SF2">
    <property type="entry name" value="PROTEIN TIC 21, CHLOROPLASTIC"/>
    <property type="match status" value="1"/>
</dbReference>
<evidence type="ECO:0000256" key="1">
    <source>
        <dbReference type="SAM" id="Phobius"/>
    </source>
</evidence>
<dbReference type="OrthoDB" id="5766633at2"/>
<keyword evidence="3" id="KW-1185">Reference proteome</keyword>
<evidence type="ECO:0000313" key="3">
    <source>
        <dbReference type="Proteomes" id="UP000008204"/>
    </source>
</evidence>
<dbReference type="AlphaFoldDB" id="B7K064"/>
<evidence type="ECO:0000313" key="2">
    <source>
        <dbReference type="EMBL" id="ACK66211.1"/>
    </source>
</evidence>
<dbReference type="EMBL" id="CP001287">
    <property type="protein sequence ID" value="ACK66211.1"/>
    <property type="molecule type" value="Genomic_DNA"/>
</dbReference>
<dbReference type="eggNOG" id="COG3038">
    <property type="taxonomic scope" value="Bacteria"/>
</dbReference>
<dbReference type="HOGENOM" id="CLU_083138_1_1_3"/>